<accession>A0ABN8SIK8</accession>
<protein>
    <recommendedName>
        <fullName evidence="3">C3H1-type domain-containing protein</fullName>
    </recommendedName>
</protein>
<keyword evidence="1" id="KW-0862">Zinc</keyword>
<evidence type="ECO:0000256" key="1">
    <source>
        <dbReference type="PROSITE-ProRule" id="PRU00723"/>
    </source>
</evidence>
<feature type="zinc finger region" description="C3H1-type" evidence="1">
    <location>
        <begin position="178"/>
        <end position="206"/>
    </location>
</feature>
<gene>
    <name evidence="4" type="ORF">PEVE_00021968</name>
</gene>
<evidence type="ECO:0000259" key="3">
    <source>
        <dbReference type="PROSITE" id="PS50103"/>
    </source>
</evidence>
<evidence type="ECO:0000256" key="2">
    <source>
        <dbReference type="SAM" id="MobiDB-lite"/>
    </source>
</evidence>
<comment type="caution">
    <text evidence="4">The sequence shown here is derived from an EMBL/GenBank/DDBJ whole genome shotgun (WGS) entry which is preliminary data.</text>
</comment>
<sequence>STFPNLNKAFVVGHGYAPVPYKLVSKITAEHFVDLADLLPDNIRAQENEPQAFLEGKLLVSGSKKRVIEIADIVTWKEAFTIFSMILCHTFPSRWKDLNQYKLLIIQTARHFSDKSWLLYDIAFRKEAAASGSTDWSRIHPDLHNFHTRSPVTTSVASGSSTSSASSLTEPLGSSGNPRSSQYCHSWNDGRCRWPFGRCRFRHSCESCHGDHPRIHCLHRSARTERSRSPSQSKGGHRRR</sequence>
<feature type="compositionally biased region" description="Polar residues" evidence="2">
    <location>
        <begin position="168"/>
        <end position="180"/>
    </location>
</feature>
<feature type="domain" description="C3H1-type" evidence="3">
    <location>
        <begin position="178"/>
        <end position="206"/>
    </location>
</feature>
<evidence type="ECO:0000313" key="4">
    <source>
        <dbReference type="EMBL" id="CAH3191494.1"/>
    </source>
</evidence>
<feature type="region of interest" description="Disordered" evidence="2">
    <location>
        <begin position="220"/>
        <end position="240"/>
    </location>
</feature>
<keyword evidence="1" id="KW-0863">Zinc-finger</keyword>
<reference evidence="4 5" key="1">
    <citation type="submission" date="2022-05" db="EMBL/GenBank/DDBJ databases">
        <authorList>
            <consortium name="Genoscope - CEA"/>
            <person name="William W."/>
        </authorList>
    </citation>
    <scope>NUCLEOTIDE SEQUENCE [LARGE SCALE GENOMIC DNA]</scope>
</reference>
<dbReference type="InterPro" id="IPR000571">
    <property type="entry name" value="Znf_CCCH"/>
</dbReference>
<feature type="region of interest" description="Disordered" evidence="2">
    <location>
        <begin position="150"/>
        <end position="180"/>
    </location>
</feature>
<dbReference type="PANTHER" id="PTHR35558">
    <property type="entry name" value="SGNH_HYDRO DOMAIN-CONTAINING PROTEIN"/>
    <property type="match status" value="1"/>
</dbReference>
<name>A0ABN8SIK8_9CNID</name>
<proteinExistence type="predicted"/>
<dbReference type="EMBL" id="CALNXI010002937">
    <property type="protein sequence ID" value="CAH3191494.1"/>
    <property type="molecule type" value="Genomic_DNA"/>
</dbReference>
<keyword evidence="1" id="KW-0479">Metal-binding</keyword>
<feature type="non-terminal residue" evidence="4">
    <location>
        <position position="1"/>
    </location>
</feature>
<organism evidence="4 5">
    <name type="scientific">Porites evermanni</name>
    <dbReference type="NCBI Taxonomy" id="104178"/>
    <lineage>
        <taxon>Eukaryota</taxon>
        <taxon>Metazoa</taxon>
        <taxon>Cnidaria</taxon>
        <taxon>Anthozoa</taxon>
        <taxon>Hexacorallia</taxon>
        <taxon>Scleractinia</taxon>
        <taxon>Fungiina</taxon>
        <taxon>Poritidae</taxon>
        <taxon>Porites</taxon>
    </lineage>
</organism>
<evidence type="ECO:0000313" key="5">
    <source>
        <dbReference type="Proteomes" id="UP001159427"/>
    </source>
</evidence>
<dbReference type="Proteomes" id="UP001159427">
    <property type="component" value="Unassembled WGS sequence"/>
</dbReference>
<feature type="compositionally biased region" description="Low complexity" evidence="2">
    <location>
        <begin position="150"/>
        <end position="167"/>
    </location>
</feature>
<dbReference type="PROSITE" id="PS50103">
    <property type="entry name" value="ZF_C3H1"/>
    <property type="match status" value="1"/>
</dbReference>
<keyword evidence="5" id="KW-1185">Reference proteome</keyword>
<dbReference type="PANTHER" id="PTHR35558:SF1">
    <property type="entry name" value="ENDONUCLEASE_EXONUCLEASE_PHOSPHATASE DOMAIN-CONTAINING PROTEIN"/>
    <property type="match status" value="1"/>
</dbReference>